<feature type="domain" description="DUF4057" evidence="2">
    <location>
        <begin position="3"/>
        <end position="62"/>
    </location>
</feature>
<name>A0A0L9TJB0_PHAAN</name>
<dbReference type="STRING" id="3914.A0A0L9TJB0"/>
<evidence type="ECO:0000259" key="2">
    <source>
        <dbReference type="Pfam" id="PF13266"/>
    </source>
</evidence>
<evidence type="ECO:0000313" key="3">
    <source>
        <dbReference type="EMBL" id="KOM30708.1"/>
    </source>
</evidence>
<sequence length="62" mass="6919">MQKTTPLQNPHSSTSDLLTWSEQPPPQFSRSGHCSRQPSDKIGEVLRGSQLRDEEAQSVAKK</sequence>
<accession>A0A0L9TJB0</accession>
<dbReference type="AlphaFoldDB" id="A0A0L9TJB0"/>
<dbReference type="EMBL" id="CM003371">
    <property type="protein sequence ID" value="KOM30708.1"/>
    <property type="molecule type" value="Genomic_DNA"/>
</dbReference>
<feature type="compositionally biased region" description="Polar residues" evidence="1">
    <location>
        <begin position="1"/>
        <end position="37"/>
    </location>
</feature>
<dbReference type="PANTHER" id="PTHR31132:SF2">
    <property type="entry name" value="HEMATOLOGICAL_NEUROLOGICAL-LIKE PROTEIN"/>
    <property type="match status" value="1"/>
</dbReference>
<proteinExistence type="predicted"/>
<feature type="region of interest" description="Disordered" evidence="1">
    <location>
        <begin position="1"/>
        <end position="62"/>
    </location>
</feature>
<organism evidence="3 4">
    <name type="scientific">Phaseolus angularis</name>
    <name type="common">Azuki bean</name>
    <name type="synonym">Vigna angularis</name>
    <dbReference type="NCBI Taxonomy" id="3914"/>
    <lineage>
        <taxon>Eukaryota</taxon>
        <taxon>Viridiplantae</taxon>
        <taxon>Streptophyta</taxon>
        <taxon>Embryophyta</taxon>
        <taxon>Tracheophyta</taxon>
        <taxon>Spermatophyta</taxon>
        <taxon>Magnoliopsida</taxon>
        <taxon>eudicotyledons</taxon>
        <taxon>Gunneridae</taxon>
        <taxon>Pentapetalae</taxon>
        <taxon>rosids</taxon>
        <taxon>fabids</taxon>
        <taxon>Fabales</taxon>
        <taxon>Fabaceae</taxon>
        <taxon>Papilionoideae</taxon>
        <taxon>50 kb inversion clade</taxon>
        <taxon>NPAAA clade</taxon>
        <taxon>indigoferoid/millettioid clade</taxon>
        <taxon>Phaseoleae</taxon>
        <taxon>Vigna</taxon>
    </lineage>
</organism>
<reference evidence="4" key="1">
    <citation type="journal article" date="2015" name="Proc. Natl. Acad. Sci. U.S.A.">
        <title>Genome sequencing of adzuki bean (Vigna angularis) provides insight into high starch and low fat accumulation and domestication.</title>
        <authorList>
            <person name="Yang K."/>
            <person name="Tian Z."/>
            <person name="Chen C."/>
            <person name="Luo L."/>
            <person name="Zhao B."/>
            <person name="Wang Z."/>
            <person name="Yu L."/>
            <person name="Li Y."/>
            <person name="Sun Y."/>
            <person name="Li W."/>
            <person name="Chen Y."/>
            <person name="Li Y."/>
            <person name="Zhang Y."/>
            <person name="Ai D."/>
            <person name="Zhao J."/>
            <person name="Shang C."/>
            <person name="Ma Y."/>
            <person name="Wu B."/>
            <person name="Wang M."/>
            <person name="Gao L."/>
            <person name="Sun D."/>
            <person name="Zhang P."/>
            <person name="Guo F."/>
            <person name="Wang W."/>
            <person name="Li Y."/>
            <person name="Wang J."/>
            <person name="Varshney R.K."/>
            <person name="Wang J."/>
            <person name="Ling H.Q."/>
            <person name="Wan P."/>
        </authorList>
    </citation>
    <scope>NUCLEOTIDE SEQUENCE</scope>
    <source>
        <strain evidence="4">cv. Jingnong 6</strain>
    </source>
</reference>
<gene>
    <name evidence="3" type="ORF">LR48_Vigan01g026200</name>
</gene>
<dbReference type="Pfam" id="PF13266">
    <property type="entry name" value="DUF4057"/>
    <property type="match status" value="1"/>
</dbReference>
<dbReference type="Gramene" id="KOM30708">
    <property type="protein sequence ID" value="KOM30708"/>
    <property type="gene ID" value="LR48_Vigan01g026200"/>
</dbReference>
<evidence type="ECO:0000313" key="4">
    <source>
        <dbReference type="Proteomes" id="UP000053144"/>
    </source>
</evidence>
<dbReference type="InterPro" id="IPR025131">
    <property type="entry name" value="DUF4057"/>
</dbReference>
<feature type="compositionally biased region" description="Basic and acidic residues" evidence="1">
    <location>
        <begin position="38"/>
        <end position="55"/>
    </location>
</feature>
<dbReference type="PANTHER" id="PTHR31132">
    <property type="entry name" value="N-LYSINE METHYLTRANSFERASE"/>
    <property type="match status" value="1"/>
</dbReference>
<protein>
    <recommendedName>
        <fullName evidence="2">DUF4057 domain-containing protein</fullName>
    </recommendedName>
</protein>
<evidence type="ECO:0000256" key="1">
    <source>
        <dbReference type="SAM" id="MobiDB-lite"/>
    </source>
</evidence>
<dbReference type="Proteomes" id="UP000053144">
    <property type="component" value="Chromosome 1"/>
</dbReference>